<dbReference type="InterPro" id="IPR013767">
    <property type="entry name" value="PAS_fold"/>
</dbReference>
<dbReference type="SUPFAM" id="SSF55785">
    <property type="entry name" value="PYP-like sensor domain (PAS domain)"/>
    <property type="match status" value="3"/>
</dbReference>
<dbReference type="InterPro" id="IPR035965">
    <property type="entry name" value="PAS-like_dom_sf"/>
</dbReference>
<dbReference type="Pfam" id="PF08448">
    <property type="entry name" value="PAS_4"/>
    <property type="match status" value="1"/>
</dbReference>
<dbReference type="RefSeq" id="WP_218932156.1">
    <property type="nucleotide sequence ID" value="NZ_CP036263.1"/>
</dbReference>
<dbReference type="PROSITE" id="PS50109">
    <property type="entry name" value="HIS_KIN"/>
    <property type="match status" value="1"/>
</dbReference>
<dbReference type="InterPro" id="IPR001610">
    <property type="entry name" value="PAC"/>
</dbReference>
<evidence type="ECO:0000259" key="10">
    <source>
        <dbReference type="PROSITE" id="PS50109"/>
    </source>
</evidence>
<organism evidence="13 14">
    <name type="scientific">Adhaeretor mobilis</name>
    <dbReference type="NCBI Taxonomy" id="1930276"/>
    <lineage>
        <taxon>Bacteria</taxon>
        <taxon>Pseudomonadati</taxon>
        <taxon>Planctomycetota</taxon>
        <taxon>Planctomycetia</taxon>
        <taxon>Pirellulales</taxon>
        <taxon>Lacipirellulaceae</taxon>
        <taxon>Adhaeretor</taxon>
    </lineage>
</organism>
<gene>
    <name evidence="13" type="primary">tmoS_2</name>
    <name evidence="13" type="ORF">HG15A2_44970</name>
</gene>
<keyword evidence="3" id="KW-0597">Phosphoprotein</keyword>
<keyword evidence="4 13" id="KW-0808">Transferase</keyword>
<evidence type="ECO:0000313" key="14">
    <source>
        <dbReference type="Proteomes" id="UP000319852"/>
    </source>
</evidence>
<keyword evidence="7" id="KW-0067">ATP-binding</keyword>
<keyword evidence="6 13" id="KW-0418">Kinase</keyword>
<dbReference type="PANTHER" id="PTHR43065">
    <property type="entry name" value="SENSOR HISTIDINE KINASE"/>
    <property type="match status" value="1"/>
</dbReference>
<dbReference type="InterPro" id="IPR003594">
    <property type="entry name" value="HATPase_dom"/>
</dbReference>
<protein>
    <recommendedName>
        <fullName evidence="2">histidine kinase</fullName>
        <ecNumber evidence="2">2.7.13.3</ecNumber>
    </recommendedName>
</protein>
<evidence type="ECO:0000259" key="12">
    <source>
        <dbReference type="PROSITE" id="PS50113"/>
    </source>
</evidence>
<proteinExistence type="predicted"/>
<dbReference type="KEGG" id="amob:HG15A2_44970"/>
<dbReference type="GO" id="GO:0005524">
    <property type="term" value="F:ATP binding"/>
    <property type="evidence" value="ECO:0007669"/>
    <property type="project" value="UniProtKB-KW"/>
</dbReference>
<keyword evidence="14" id="KW-1185">Reference proteome</keyword>
<dbReference type="GO" id="GO:0000155">
    <property type="term" value="F:phosphorelay sensor kinase activity"/>
    <property type="evidence" value="ECO:0007669"/>
    <property type="project" value="InterPro"/>
</dbReference>
<feature type="coiled-coil region" evidence="9">
    <location>
        <begin position="259"/>
        <end position="311"/>
    </location>
</feature>
<dbReference type="InterPro" id="IPR005467">
    <property type="entry name" value="His_kinase_dom"/>
</dbReference>
<keyword evidence="8" id="KW-0902">Two-component regulatory system</keyword>
<comment type="catalytic activity">
    <reaction evidence="1">
        <text>ATP + protein L-histidine = ADP + protein N-phospho-L-histidine.</text>
        <dbReference type="EC" id="2.7.13.3"/>
    </reaction>
</comment>
<dbReference type="Proteomes" id="UP000319852">
    <property type="component" value="Chromosome"/>
</dbReference>
<evidence type="ECO:0000256" key="6">
    <source>
        <dbReference type="ARBA" id="ARBA00022777"/>
    </source>
</evidence>
<dbReference type="InterPro" id="IPR036097">
    <property type="entry name" value="HisK_dim/P_sf"/>
</dbReference>
<evidence type="ECO:0000256" key="2">
    <source>
        <dbReference type="ARBA" id="ARBA00012438"/>
    </source>
</evidence>
<dbReference type="Gene3D" id="3.30.565.10">
    <property type="entry name" value="Histidine kinase-like ATPase, C-terminal domain"/>
    <property type="match status" value="1"/>
</dbReference>
<dbReference type="Pfam" id="PF00989">
    <property type="entry name" value="PAS"/>
    <property type="match status" value="1"/>
</dbReference>
<evidence type="ECO:0000256" key="5">
    <source>
        <dbReference type="ARBA" id="ARBA00022741"/>
    </source>
</evidence>
<keyword evidence="9" id="KW-0175">Coiled coil</keyword>
<dbReference type="Pfam" id="PF13426">
    <property type="entry name" value="PAS_9"/>
    <property type="match status" value="1"/>
</dbReference>
<dbReference type="EC" id="2.7.13.3" evidence="2"/>
<evidence type="ECO:0000256" key="8">
    <source>
        <dbReference type="ARBA" id="ARBA00023012"/>
    </source>
</evidence>
<dbReference type="InterPro" id="IPR000014">
    <property type="entry name" value="PAS"/>
</dbReference>
<name>A0A517N210_9BACT</name>
<evidence type="ECO:0000256" key="9">
    <source>
        <dbReference type="SAM" id="Coils"/>
    </source>
</evidence>
<dbReference type="EMBL" id="CP036263">
    <property type="protein sequence ID" value="QDT01155.1"/>
    <property type="molecule type" value="Genomic_DNA"/>
</dbReference>
<dbReference type="InterPro" id="IPR003661">
    <property type="entry name" value="HisK_dim/P_dom"/>
</dbReference>
<feature type="domain" description="PAS" evidence="11">
    <location>
        <begin position="146"/>
        <end position="219"/>
    </location>
</feature>
<dbReference type="PANTHER" id="PTHR43065:SF10">
    <property type="entry name" value="PEROXIDE STRESS-ACTIVATED HISTIDINE KINASE MAK3"/>
    <property type="match status" value="1"/>
</dbReference>
<dbReference type="SUPFAM" id="SSF55874">
    <property type="entry name" value="ATPase domain of HSP90 chaperone/DNA topoisomerase II/histidine kinase"/>
    <property type="match status" value="1"/>
</dbReference>
<dbReference type="PROSITE" id="PS50112">
    <property type="entry name" value="PAS"/>
    <property type="match status" value="3"/>
</dbReference>
<dbReference type="PROSITE" id="PS50113">
    <property type="entry name" value="PAC"/>
    <property type="match status" value="2"/>
</dbReference>
<dbReference type="Gene3D" id="1.10.287.130">
    <property type="match status" value="1"/>
</dbReference>
<dbReference type="Gene3D" id="3.30.450.20">
    <property type="entry name" value="PAS domain"/>
    <property type="match status" value="3"/>
</dbReference>
<accession>A0A517N210</accession>
<dbReference type="SMART" id="SM00387">
    <property type="entry name" value="HATPase_c"/>
    <property type="match status" value="1"/>
</dbReference>
<dbReference type="InterPro" id="IPR004358">
    <property type="entry name" value="Sig_transdc_His_kin-like_C"/>
</dbReference>
<evidence type="ECO:0000256" key="4">
    <source>
        <dbReference type="ARBA" id="ARBA00022679"/>
    </source>
</evidence>
<sequence>MHRQSKPGTDTNAASASFDFQGWFETWQQECLCLRLDPNGIITFVSANSMELLGYQPSELVGRPAVDFLALDHPDHALIQGLTDKTWPLRDQPIKRHTARRRDGTLAYFVTQERNIYDESGTQVATERMAYDETARVEAELSVLESEQKYRRLVEGIRGDYFIFTHSPDGEVTYASPSIKDVLGYDPEMVVGRNWRDFVKADNLGRDEAEKVEGAVAAGKPFHKLVVEIDNQEGEKLIVEVQERQLYDSAGNYESMEGIARDITELTTATNELQQLREELEQRVANRTAELQATNVQLSESEERYRDLVEKQAEFIVRWTPDLKRTFVNESYARYIGKPASELVNCSFMPILVKEDAAVFETAMAQLTPEKNSVTYEHRIHREGGVVSWAQWTDRAFFDEQGNPESYLSVGRDVTALKEAEDKVRQKELLLEHVSRRAIMGELVAGIAHEIHQPLHAASAFAEAARRHLEMGKPGGVETSVDCMREISEAVTRTATIIRRLRDFTKPSDVKLEKLFINDLVRESLEILAFETRRAHLYPEMHLASDLPWVQGDRIQLQQIIVSLITNACEAVADVPIQQRKLTIRSGVDGKMVRIEFEDSGTGISADELESVFDAFVTSRSGGTGMGLTVSRTIAEAHRGTLYAKSNAPAPGACFVLELPYPGARAASQSVVSGQAELNEDSKSE</sequence>
<dbReference type="InterPro" id="IPR036890">
    <property type="entry name" value="HATPase_C_sf"/>
</dbReference>
<dbReference type="GO" id="GO:0006355">
    <property type="term" value="P:regulation of DNA-templated transcription"/>
    <property type="evidence" value="ECO:0007669"/>
    <property type="project" value="InterPro"/>
</dbReference>
<evidence type="ECO:0000256" key="1">
    <source>
        <dbReference type="ARBA" id="ARBA00000085"/>
    </source>
</evidence>
<evidence type="ECO:0000259" key="11">
    <source>
        <dbReference type="PROSITE" id="PS50112"/>
    </source>
</evidence>
<feature type="domain" description="PAC" evidence="12">
    <location>
        <begin position="223"/>
        <end position="275"/>
    </location>
</feature>
<evidence type="ECO:0000313" key="13">
    <source>
        <dbReference type="EMBL" id="QDT01155.1"/>
    </source>
</evidence>
<dbReference type="SMART" id="SM00091">
    <property type="entry name" value="PAS"/>
    <property type="match status" value="3"/>
</dbReference>
<dbReference type="CDD" id="cd00130">
    <property type="entry name" value="PAS"/>
    <property type="match status" value="3"/>
</dbReference>
<dbReference type="AlphaFoldDB" id="A0A517N210"/>
<dbReference type="NCBIfam" id="TIGR00229">
    <property type="entry name" value="sensory_box"/>
    <property type="match status" value="3"/>
</dbReference>
<dbReference type="PRINTS" id="PR00344">
    <property type="entry name" value="BCTRLSENSOR"/>
</dbReference>
<dbReference type="SMART" id="SM00388">
    <property type="entry name" value="HisKA"/>
    <property type="match status" value="1"/>
</dbReference>
<feature type="domain" description="Histidine kinase" evidence="10">
    <location>
        <begin position="446"/>
        <end position="663"/>
    </location>
</feature>
<dbReference type="Pfam" id="PF00512">
    <property type="entry name" value="HisKA"/>
    <property type="match status" value="1"/>
</dbReference>
<dbReference type="InterPro" id="IPR013656">
    <property type="entry name" value="PAS_4"/>
</dbReference>
<feature type="domain" description="PAS" evidence="11">
    <location>
        <begin position="36"/>
        <end position="75"/>
    </location>
</feature>
<dbReference type="Pfam" id="PF02518">
    <property type="entry name" value="HATPase_c"/>
    <property type="match status" value="1"/>
</dbReference>
<evidence type="ECO:0000256" key="3">
    <source>
        <dbReference type="ARBA" id="ARBA00022553"/>
    </source>
</evidence>
<reference evidence="13 14" key="1">
    <citation type="submission" date="2019-02" db="EMBL/GenBank/DDBJ databases">
        <title>Deep-cultivation of Planctomycetes and their phenomic and genomic characterization uncovers novel biology.</title>
        <authorList>
            <person name="Wiegand S."/>
            <person name="Jogler M."/>
            <person name="Boedeker C."/>
            <person name="Pinto D."/>
            <person name="Vollmers J."/>
            <person name="Rivas-Marin E."/>
            <person name="Kohn T."/>
            <person name="Peeters S.H."/>
            <person name="Heuer A."/>
            <person name="Rast P."/>
            <person name="Oberbeckmann S."/>
            <person name="Bunk B."/>
            <person name="Jeske O."/>
            <person name="Meyerdierks A."/>
            <person name="Storesund J.E."/>
            <person name="Kallscheuer N."/>
            <person name="Luecker S."/>
            <person name="Lage O.M."/>
            <person name="Pohl T."/>
            <person name="Merkel B.J."/>
            <person name="Hornburger P."/>
            <person name="Mueller R.-W."/>
            <person name="Bruemmer F."/>
            <person name="Labrenz M."/>
            <person name="Spormann A.M."/>
            <person name="Op den Camp H."/>
            <person name="Overmann J."/>
            <person name="Amann R."/>
            <person name="Jetten M.S.M."/>
            <person name="Mascher T."/>
            <person name="Medema M.H."/>
            <person name="Devos D.P."/>
            <person name="Kaster A.-K."/>
            <person name="Ovreas L."/>
            <person name="Rohde M."/>
            <person name="Galperin M.Y."/>
            <person name="Jogler C."/>
        </authorList>
    </citation>
    <scope>NUCLEOTIDE SEQUENCE [LARGE SCALE GENOMIC DNA]</scope>
    <source>
        <strain evidence="13 14">HG15A2</strain>
    </source>
</reference>
<dbReference type="SUPFAM" id="SSF47384">
    <property type="entry name" value="Homodimeric domain of signal transducing histidine kinase"/>
    <property type="match status" value="1"/>
</dbReference>
<feature type="domain" description="PAS" evidence="11">
    <location>
        <begin position="301"/>
        <end position="371"/>
    </location>
</feature>
<keyword evidence="5" id="KW-0547">Nucleotide-binding</keyword>
<dbReference type="InterPro" id="IPR000700">
    <property type="entry name" value="PAS-assoc_C"/>
</dbReference>
<evidence type="ECO:0000256" key="7">
    <source>
        <dbReference type="ARBA" id="ARBA00022840"/>
    </source>
</evidence>
<dbReference type="SMART" id="SM00086">
    <property type="entry name" value="PAC"/>
    <property type="match status" value="2"/>
</dbReference>
<feature type="domain" description="PAC" evidence="12">
    <location>
        <begin position="374"/>
        <end position="426"/>
    </location>
</feature>